<dbReference type="EMBL" id="MVFC01000035">
    <property type="protein sequence ID" value="OON72748.1"/>
    <property type="molecule type" value="Genomic_DNA"/>
</dbReference>
<evidence type="ECO:0000256" key="2">
    <source>
        <dbReference type="ARBA" id="ARBA00022741"/>
    </source>
</evidence>
<evidence type="ECO:0000256" key="1">
    <source>
        <dbReference type="ARBA" id="ARBA00022598"/>
    </source>
</evidence>
<keyword evidence="7" id="KW-1185">Reference proteome</keyword>
<organism evidence="6 7">
    <name type="scientific">Streptomyces tsukubensis</name>
    <dbReference type="NCBI Taxonomy" id="83656"/>
    <lineage>
        <taxon>Bacteria</taxon>
        <taxon>Bacillati</taxon>
        <taxon>Actinomycetota</taxon>
        <taxon>Actinomycetes</taxon>
        <taxon>Kitasatosporales</taxon>
        <taxon>Streptomycetaceae</taxon>
        <taxon>Streptomyces</taxon>
    </lineage>
</organism>
<dbReference type="InterPro" id="IPR050141">
    <property type="entry name" value="GCL_type2/YbdK_subfam"/>
</dbReference>
<comment type="similarity">
    <text evidence="5">Belongs to the glutamate--cysteine ligase type 2 family. YbdK subfamily.</text>
</comment>
<evidence type="ECO:0000256" key="5">
    <source>
        <dbReference type="HAMAP-Rule" id="MF_01609"/>
    </source>
</evidence>
<evidence type="ECO:0000256" key="3">
    <source>
        <dbReference type="ARBA" id="ARBA00022840"/>
    </source>
</evidence>
<dbReference type="GO" id="GO:0005524">
    <property type="term" value="F:ATP binding"/>
    <property type="evidence" value="ECO:0007669"/>
    <property type="project" value="UniProtKB-KW"/>
</dbReference>
<keyword evidence="3 5" id="KW-0067">ATP-binding</keyword>
<comment type="caution">
    <text evidence="6">The sequence shown here is derived from an EMBL/GenBank/DDBJ whole genome shotgun (WGS) entry which is preliminary data.</text>
</comment>
<dbReference type="NCBIfam" id="TIGR02050">
    <property type="entry name" value="gshA_cyan_rel"/>
    <property type="match status" value="1"/>
</dbReference>
<proteinExistence type="inferred from homology"/>
<dbReference type="GO" id="GO:0004357">
    <property type="term" value="F:glutamate-cysteine ligase activity"/>
    <property type="evidence" value="ECO:0007669"/>
    <property type="project" value="UniProtKB-EC"/>
</dbReference>
<protein>
    <recommendedName>
        <fullName evidence="5">Putative glutamate--cysteine ligase 2</fullName>
        <ecNumber evidence="5">6.3.2.2</ecNumber>
    </recommendedName>
    <alternativeName>
        <fullName evidence="5">Gamma-glutamylcysteine synthetase 2</fullName>
        <shortName evidence="5">GCS 2</shortName>
        <shortName evidence="5">Gamma-GCS 2</shortName>
    </alternativeName>
</protein>
<dbReference type="EC" id="6.3.2.2" evidence="5"/>
<dbReference type="NCBIfam" id="NF010041">
    <property type="entry name" value="PRK13517.1-1"/>
    <property type="match status" value="1"/>
</dbReference>
<sequence length="363" mass="39962">MPLSMGLEEEYFVVDAQTHQLADSAPLLDTVRRDGSEDYTAELRRCMVESRTGICWSLAEVRRDLRARRNTLISAAAEAGSVIVASGTYPTADWRRAGFTAQPRFDHIAGTYARLADEHLICACQVHVGVHDRDTAVEVMNRVRRWLPVLSALSASSPFWSGDDTGYASYRNSIWARWPMAGMPPTLSSYADHCDRVERLMRTGISADAGQVFWDVRPGTRYRTVEFRIADACTTVDEAVLQAGLCRALVHRCLLEIARGDAAPDAPAELLHAATWRAARYGLTGRLIDPVDAELVPAAVLVNRLLDHVRGPLMESGDWPEITGLAQAALRWGNSADRQRRAYTDSGGLAAVVKQLITETTAV</sequence>
<evidence type="ECO:0000313" key="7">
    <source>
        <dbReference type="Proteomes" id="UP000190539"/>
    </source>
</evidence>
<dbReference type="InterPro" id="IPR006336">
    <property type="entry name" value="GCS2"/>
</dbReference>
<comment type="function">
    <text evidence="5">ATP-dependent carboxylate-amine ligase which exhibits weak glutamate--cysteine ligase activity.</text>
</comment>
<dbReference type="PANTHER" id="PTHR36510:SF1">
    <property type="entry name" value="GLUTAMATE--CYSTEINE LIGASE 2-RELATED"/>
    <property type="match status" value="1"/>
</dbReference>
<reference evidence="6 7" key="1">
    <citation type="submission" date="2017-02" db="EMBL/GenBank/DDBJ databases">
        <title>Draft Genome Sequence of Streptomyces tsukubaensis F601, a Producer of the immunosuppressant tacrolimus FK506.</title>
        <authorList>
            <person name="Zong G."/>
            <person name="Zhong C."/>
            <person name="Fu J."/>
            <person name="Qin R."/>
            <person name="Cao G."/>
        </authorList>
    </citation>
    <scope>NUCLEOTIDE SEQUENCE [LARGE SCALE GENOMIC DNA]</scope>
    <source>
        <strain evidence="6 7">F601</strain>
    </source>
</reference>
<evidence type="ECO:0000256" key="4">
    <source>
        <dbReference type="ARBA" id="ARBA00048819"/>
    </source>
</evidence>
<dbReference type="AlphaFoldDB" id="A0A1V4A1N8"/>
<dbReference type="PANTHER" id="PTHR36510">
    <property type="entry name" value="GLUTAMATE--CYSTEINE LIGASE 2-RELATED"/>
    <property type="match status" value="1"/>
</dbReference>
<dbReference type="Proteomes" id="UP000190539">
    <property type="component" value="Unassembled WGS sequence"/>
</dbReference>
<dbReference type="Pfam" id="PF04107">
    <property type="entry name" value="GCS2"/>
    <property type="match status" value="1"/>
</dbReference>
<dbReference type="InterPro" id="IPR011793">
    <property type="entry name" value="YbdK"/>
</dbReference>
<dbReference type="Gene3D" id="3.30.590.20">
    <property type="match status" value="1"/>
</dbReference>
<dbReference type="HAMAP" id="MF_01609">
    <property type="entry name" value="Glu_cys_ligase_2"/>
    <property type="match status" value="1"/>
</dbReference>
<gene>
    <name evidence="6" type="ORF">B1H18_28805</name>
</gene>
<accession>A0A1V4A1N8</accession>
<dbReference type="InterPro" id="IPR014746">
    <property type="entry name" value="Gln_synth/guanido_kin_cat_dom"/>
</dbReference>
<dbReference type="GO" id="GO:0042398">
    <property type="term" value="P:modified amino acid biosynthetic process"/>
    <property type="evidence" value="ECO:0007669"/>
    <property type="project" value="InterPro"/>
</dbReference>
<comment type="catalytic activity">
    <reaction evidence="4 5">
        <text>L-cysteine + L-glutamate + ATP = gamma-L-glutamyl-L-cysteine + ADP + phosphate + H(+)</text>
        <dbReference type="Rhea" id="RHEA:13285"/>
        <dbReference type="ChEBI" id="CHEBI:15378"/>
        <dbReference type="ChEBI" id="CHEBI:29985"/>
        <dbReference type="ChEBI" id="CHEBI:30616"/>
        <dbReference type="ChEBI" id="CHEBI:35235"/>
        <dbReference type="ChEBI" id="CHEBI:43474"/>
        <dbReference type="ChEBI" id="CHEBI:58173"/>
        <dbReference type="ChEBI" id="CHEBI:456216"/>
        <dbReference type="EC" id="6.3.2.2"/>
    </reaction>
</comment>
<name>A0A1V4A1N8_9ACTN</name>
<evidence type="ECO:0000313" key="6">
    <source>
        <dbReference type="EMBL" id="OON72748.1"/>
    </source>
</evidence>
<dbReference type="STRING" id="83656.B1H18_28805"/>
<dbReference type="SUPFAM" id="SSF55931">
    <property type="entry name" value="Glutamine synthetase/guanido kinase"/>
    <property type="match status" value="1"/>
</dbReference>
<keyword evidence="2 5" id="KW-0547">Nucleotide-binding</keyword>
<keyword evidence="1 5" id="KW-0436">Ligase</keyword>